<protein>
    <submittedName>
        <fullName evidence="3">Ligand-binding protein SH3</fullName>
    </submittedName>
</protein>
<dbReference type="InterPro" id="IPR014593">
    <property type="entry name" value="UCP034961_SH3_2"/>
</dbReference>
<dbReference type="Pfam" id="PF07653">
    <property type="entry name" value="SH3_2"/>
    <property type="match status" value="1"/>
</dbReference>
<dbReference type="RefSeq" id="WP_222932501.1">
    <property type="nucleotide sequence ID" value="NZ_JAMDGV010000060.1"/>
</dbReference>
<proteinExistence type="predicted"/>
<evidence type="ECO:0000313" key="3">
    <source>
        <dbReference type="EMBL" id="MDD0987934.1"/>
    </source>
</evidence>
<feature type="domain" description="SH3" evidence="2">
    <location>
        <begin position="64"/>
        <end position="120"/>
    </location>
</feature>
<dbReference type="InterPro" id="IPR036028">
    <property type="entry name" value="SH3-like_dom_sf"/>
</dbReference>
<keyword evidence="1" id="KW-0728">SH3 domain</keyword>
<evidence type="ECO:0000259" key="2">
    <source>
        <dbReference type="PROSITE" id="PS50002"/>
    </source>
</evidence>
<gene>
    <name evidence="3" type="ORF">M5G21_23560</name>
</gene>
<sequence length="120" mass="13542">MIESSYVVIHSHVSEFPEPMTLRTGDGVLVGERYDGPEGWPDWYFCTAPDQEPGFVPAQLLDRHVDGSAKMLEDFTNRELDVVEGQVLQGNRQLNGWLWAVRISDGATGWVPLDKVRLQD</sequence>
<dbReference type="SUPFAM" id="SSF50044">
    <property type="entry name" value="SH3-domain"/>
    <property type="match status" value="2"/>
</dbReference>
<dbReference type="PIRSF" id="PIRSF034961">
    <property type="entry name" value="UCP034961_SH3_2"/>
    <property type="match status" value="1"/>
</dbReference>
<organism evidence="3 4">
    <name type="scientific">Pseudomonas shahriarae</name>
    <dbReference type="NCBI Taxonomy" id="2745512"/>
    <lineage>
        <taxon>Bacteria</taxon>
        <taxon>Pseudomonadati</taxon>
        <taxon>Pseudomonadota</taxon>
        <taxon>Gammaproteobacteria</taxon>
        <taxon>Pseudomonadales</taxon>
        <taxon>Pseudomonadaceae</taxon>
        <taxon>Pseudomonas</taxon>
    </lineage>
</organism>
<reference evidence="3" key="1">
    <citation type="submission" date="2022-05" db="EMBL/GenBank/DDBJ databases">
        <title>Novel Pseudomonas spp. Isolated from a Rainbow Trout Aquaculture Facility.</title>
        <authorList>
            <person name="Testerman T."/>
            <person name="Graf J."/>
        </authorList>
    </citation>
    <scope>NUCLEOTIDE SEQUENCE</scope>
    <source>
        <strain evidence="3">ID1050</strain>
    </source>
</reference>
<evidence type="ECO:0000313" key="4">
    <source>
        <dbReference type="Proteomes" id="UP001148189"/>
    </source>
</evidence>
<dbReference type="Proteomes" id="UP001148189">
    <property type="component" value="Unassembled WGS sequence"/>
</dbReference>
<comment type="caution">
    <text evidence="3">The sequence shown here is derived from an EMBL/GenBank/DDBJ whole genome shotgun (WGS) entry which is preliminary data.</text>
</comment>
<accession>A0ABT5NHB0</accession>
<dbReference type="InterPro" id="IPR001452">
    <property type="entry name" value="SH3_domain"/>
</dbReference>
<dbReference type="SMART" id="SM00326">
    <property type="entry name" value="SH3"/>
    <property type="match status" value="2"/>
</dbReference>
<keyword evidence="4" id="KW-1185">Reference proteome</keyword>
<name>A0ABT5NHB0_9PSED</name>
<dbReference type="EMBL" id="JAMDHD010000038">
    <property type="protein sequence ID" value="MDD0987934.1"/>
    <property type="molecule type" value="Genomic_DNA"/>
</dbReference>
<evidence type="ECO:0000256" key="1">
    <source>
        <dbReference type="ARBA" id="ARBA00022443"/>
    </source>
</evidence>
<dbReference type="PROSITE" id="PS50002">
    <property type="entry name" value="SH3"/>
    <property type="match status" value="1"/>
</dbReference>